<name>A0ABQ3VYG0_9LACO</name>
<proteinExistence type="predicted"/>
<reference evidence="1 2" key="1">
    <citation type="journal article" date="2021" name="Int. J. Syst. Evol. Microbiol.">
        <title>Lentilactobacillus fungorum sp. nov., isolated from spent mushroom substrates.</title>
        <authorList>
            <person name="Tohno M."/>
            <person name="Tanizawa Y."/>
            <person name="Kojima Y."/>
            <person name="Sakamoto M."/>
            <person name="Ohkuma M."/>
            <person name="Kobayashi H."/>
        </authorList>
    </citation>
    <scope>NUCLEOTIDE SEQUENCE [LARGE SCALE GENOMIC DNA]</scope>
    <source>
        <strain evidence="1 2">YK48G</strain>
    </source>
</reference>
<dbReference type="InterPro" id="IPR023198">
    <property type="entry name" value="PGP-like_dom2"/>
</dbReference>
<dbReference type="InterPro" id="IPR050155">
    <property type="entry name" value="HAD-like_hydrolase_sf"/>
</dbReference>
<dbReference type="PANTHER" id="PTHR43434">
    <property type="entry name" value="PHOSPHOGLYCOLATE PHOSPHATASE"/>
    <property type="match status" value="1"/>
</dbReference>
<dbReference type="Pfam" id="PF13419">
    <property type="entry name" value="HAD_2"/>
    <property type="match status" value="1"/>
</dbReference>
<comment type="caution">
    <text evidence="1">The sequence shown here is derived from an EMBL/GenBank/DDBJ whole genome shotgun (WGS) entry which is preliminary data.</text>
</comment>
<dbReference type="InterPro" id="IPR041492">
    <property type="entry name" value="HAD_2"/>
</dbReference>
<evidence type="ECO:0000313" key="2">
    <source>
        <dbReference type="Proteomes" id="UP000604765"/>
    </source>
</evidence>
<dbReference type="Proteomes" id="UP000604765">
    <property type="component" value="Unassembled WGS sequence"/>
</dbReference>
<dbReference type="RefSeq" id="WP_203628785.1">
    <property type="nucleotide sequence ID" value="NZ_BNJR01000004.1"/>
</dbReference>
<organism evidence="1 2">
    <name type="scientific">Lentilactobacillus fungorum</name>
    <dbReference type="NCBI Taxonomy" id="2201250"/>
    <lineage>
        <taxon>Bacteria</taxon>
        <taxon>Bacillati</taxon>
        <taxon>Bacillota</taxon>
        <taxon>Bacilli</taxon>
        <taxon>Lactobacillales</taxon>
        <taxon>Lactobacillaceae</taxon>
        <taxon>Lentilactobacillus</taxon>
    </lineage>
</organism>
<protein>
    <submittedName>
        <fullName evidence="1">Phosphohydrolase</fullName>
    </submittedName>
</protein>
<sequence length="213" mass="24129">MINQLFWDFDGTLFNTYPKMVQAFKQALTDLNIDEVEIDEHDIYLTMRQHDVGTAIRKSAAFYGINEASLRRLNKKHQTKLVAAAQPFADVNEVLKLAKQLGGDNYLLTHRDDQAKALLEQFKLTQYFSDYVTSDLNLPRKPDPKSINYLIQKHHVDRKAAMMIGDRKLDIAAGHNANIAACLFDPDGIIGDSGNPDIRITAMADLISWLTKH</sequence>
<dbReference type="NCBIfam" id="TIGR01549">
    <property type="entry name" value="HAD-SF-IA-v1"/>
    <property type="match status" value="1"/>
</dbReference>
<evidence type="ECO:0000313" key="1">
    <source>
        <dbReference type="EMBL" id="GHP12714.1"/>
    </source>
</evidence>
<dbReference type="SUPFAM" id="SSF56784">
    <property type="entry name" value="HAD-like"/>
    <property type="match status" value="1"/>
</dbReference>
<dbReference type="InterPro" id="IPR006439">
    <property type="entry name" value="HAD-SF_hydro_IA"/>
</dbReference>
<dbReference type="PANTHER" id="PTHR43434:SF25">
    <property type="entry name" value="PHOSPHOGLYCOLATE PHOSPHATASE"/>
    <property type="match status" value="1"/>
</dbReference>
<gene>
    <name evidence="1" type="ORF">YK48G_01390</name>
</gene>
<dbReference type="SFLD" id="SFLDS00003">
    <property type="entry name" value="Haloacid_Dehalogenase"/>
    <property type="match status" value="1"/>
</dbReference>
<dbReference type="SFLD" id="SFLDG01129">
    <property type="entry name" value="C1.5:_HAD__Beta-PGM__Phosphata"/>
    <property type="match status" value="1"/>
</dbReference>
<dbReference type="EMBL" id="BNJR01000004">
    <property type="protein sequence ID" value="GHP12714.1"/>
    <property type="molecule type" value="Genomic_DNA"/>
</dbReference>
<dbReference type="Gene3D" id="1.10.150.240">
    <property type="entry name" value="Putative phosphatase, domain 2"/>
    <property type="match status" value="1"/>
</dbReference>
<dbReference type="Gene3D" id="3.40.50.1000">
    <property type="entry name" value="HAD superfamily/HAD-like"/>
    <property type="match status" value="1"/>
</dbReference>
<keyword evidence="2" id="KW-1185">Reference proteome</keyword>
<dbReference type="InterPro" id="IPR036412">
    <property type="entry name" value="HAD-like_sf"/>
</dbReference>
<accession>A0ABQ3VYG0</accession>
<dbReference type="InterPro" id="IPR023214">
    <property type="entry name" value="HAD_sf"/>
</dbReference>